<protein>
    <submittedName>
        <fullName evidence="3">Uncharacterized protein</fullName>
    </submittedName>
</protein>
<feature type="region of interest" description="Disordered" evidence="2">
    <location>
        <begin position="1"/>
        <end position="49"/>
    </location>
</feature>
<name>A0A8S1HY54_9PELO</name>
<comment type="caution">
    <text evidence="3">The sequence shown here is derived from an EMBL/GenBank/DDBJ whole genome shotgun (WGS) entry which is preliminary data.</text>
</comment>
<organism evidence="3 4">
    <name type="scientific">Caenorhabditis auriculariae</name>
    <dbReference type="NCBI Taxonomy" id="2777116"/>
    <lineage>
        <taxon>Eukaryota</taxon>
        <taxon>Metazoa</taxon>
        <taxon>Ecdysozoa</taxon>
        <taxon>Nematoda</taxon>
        <taxon>Chromadorea</taxon>
        <taxon>Rhabditida</taxon>
        <taxon>Rhabditina</taxon>
        <taxon>Rhabditomorpha</taxon>
        <taxon>Rhabditoidea</taxon>
        <taxon>Rhabditidae</taxon>
        <taxon>Peloderinae</taxon>
        <taxon>Caenorhabditis</taxon>
    </lineage>
</organism>
<reference evidence="3" key="1">
    <citation type="submission" date="2020-10" db="EMBL/GenBank/DDBJ databases">
        <authorList>
            <person name="Kikuchi T."/>
        </authorList>
    </citation>
    <scope>NUCLEOTIDE SEQUENCE</scope>
    <source>
        <strain evidence="3">NKZ352</strain>
    </source>
</reference>
<keyword evidence="4" id="KW-1185">Reference proteome</keyword>
<feature type="region of interest" description="Disordered" evidence="2">
    <location>
        <begin position="337"/>
        <end position="366"/>
    </location>
</feature>
<dbReference type="PANTHER" id="PTHR46238">
    <property type="entry name" value="REVERSE TRANSCRIPTASE DOMAIN-CONTAINING PROTEIN"/>
    <property type="match status" value="1"/>
</dbReference>
<keyword evidence="1" id="KW-0175">Coiled coil</keyword>
<feature type="coiled-coil region" evidence="1">
    <location>
        <begin position="173"/>
        <end position="218"/>
    </location>
</feature>
<evidence type="ECO:0000313" key="3">
    <source>
        <dbReference type="EMBL" id="CAD6199417.1"/>
    </source>
</evidence>
<sequence>MEAEGNAASPLGDTESQDEVAEKVFSNKPDNSGEREPPEKTEIDPPEVELRKKLEENLKILDEKEEKLQCVEKSLKDLEQVQIRKKEVLEDMMEMLSRDRSSLKSEKGILSRSQKSFRPSRVQEESLRSKRQELRKKQLKTELAELKRLSGHVFDYFKDDDYLRNMELAADSCDQLIKTCSKAADRLKELNSAQPDLKNKLQNLFENANKLKPRLEESDPSNWDQVKILVDRLRNAAEATEKDEAKLAVMETTMLRWTAGVTKLDHVKNEDMRKRFGVAPIREKLRENRLRWFGHVLRADPTSIAKTSHTLEVDGKRPRGRPKRRWMDTLNEALKATKLHPDQAADRTKWRQRSRKADPATERDRR</sequence>
<dbReference type="PANTHER" id="PTHR46238:SF8">
    <property type="entry name" value="ENDONUCLEASE_EXONUCLEASE_PHOSPHATASE DOMAIN-CONTAINING PROTEIN"/>
    <property type="match status" value="1"/>
</dbReference>
<dbReference type="Proteomes" id="UP000835052">
    <property type="component" value="Unassembled WGS sequence"/>
</dbReference>
<gene>
    <name evidence="3" type="ORF">CAUJ_LOCUS15320</name>
</gene>
<feature type="compositionally biased region" description="Basic and acidic residues" evidence="2">
    <location>
        <begin position="31"/>
        <end position="49"/>
    </location>
</feature>
<accession>A0A8S1HY54</accession>
<proteinExistence type="predicted"/>
<dbReference type="EMBL" id="CAJGYM010000174">
    <property type="protein sequence ID" value="CAD6199417.1"/>
    <property type="molecule type" value="Genomic_DNA"/>
</dbReference>
<feature type="region of interest" description="Disordered" evidence="2">
    <location>
        <begin position="99"/>
        <end position="133"/>
    </location>
</feature>
<feature type="compositionally biased region" description="Basic and acidic residues" evidence="2">
    <location>
        <begin position="99"/>
        <end position="109"/>
    </location>
</feature>
<dbReference type="AlphaFoldDB" id="A0A8S1HY54"/>
<feature type="compositionally biased region" description="Basic and acidic residues" evidence="2">
    <location>
        <begin position="339"/>
        <end position="366"/>
    </location>
</feature>
<dbReference type="OrthoDB" id="5849210at2759"/>
<feature type="compositionally biased region" description="Basic and acidic residues" evidence="2">
    <location>
        <begin position="121"/>
        <end position="133"/>
    </location>
</feature>
<evidence type="ECO:0000256" key="2">
    <source>
        <dbReference type="SAM" id="MobiDB-lite"/>
    </source>
</evidence>
<evidence type="ECO:0000256" key="1">
    <source>
        <dbReference type="SAM" id="Coils"/>
    </source>
</evidence>
<evidence type="ECO:0000313" key="4">
    <source>
        <dbReference type="Proteomes" id="UP000835052"/>
    </source>
</evidence>